<feature type="domain" description="Ricin B lectin" evidence="2">
    <location>
        <begin position="683"/>
        <end position="820"/>
    </location>
</feature>
<reference evidence="4" key="1">
    <citation type="journal article" date="2019" name="Int. J. Syst. Evol. Microbiol.">
        <title>The Global Catalogue of Microorganisms (GCM) 10K type strain sequencing project: providing services to taxonomists for standard genome sequencing and annotation.</title>
        <authorList>
            <consortium name="The Broad Institute Genomics Platform"/>
            <consortium name="The Broad Institute Genome Sequencing Center for Infectious Disease"/>
            <person name="Wu L."/>
            <person name="Ma J."/>
        </authorList>
    </citation>
    <scope>NUCLEOTIDE SEQUENCE [LARGE SCALE GENOMIC DNA]</scope>
    <source>
        <strain evidence="4">CGMCC 4.1469</strain>
    </source>
</reference>
<evidence type="ECO:0000259" key="2">
    <source>
        <dbReference type="SMART" id="SM00458"/>
    </source>
</evidence>
<dbReference type="InterPro" id="IPR013783">
    <property type="entry name" value="Ig-like_fold"/>
</dbReference>
<dbReference type="SUPFAM" id="SSF49313">
    <property type="entry name" value="Cadherin-like"/>
    <property type="match status" value="1"/>
</dbReference>
<accession>A0ABW1EU96</accession>
<comment type="caution">
    <text evidence="3">The sequence shown here is derived from an EMBL/GenBank/DDBJ whole genome shotgun (WGS) entry which is preliminary data.</text>
</comment>
<keyword evidence="4" id="KW-1185">Reference proteome</keyword>
<dbReference type="Pfam" id="PF14200">
    <property type="entry name" value="RicinB_lectin_2"/>
    <property type="match status" value="2"/>
</dbReference>
<evidence type="ECO:0000256" key="1">
    <source>
        <dbReference type="SAM" id="SignalP"/>
    </source>
</evidence>
<feature type="domain" description="Ricin B lectin" evidence="2">
    <location>
        <begin position="441"/>
        <end position="593"/>
    </location>
</feature>
<dbReference type="InterPro" id="IPR000772">
    <property type="entry name" value="Ricin_B_lectin"/>
</dbReference>
<dbReference type="Gene3D" id="2.80.10.50">
    <property type="match status" value="2"/>
</dbReference>
<dbReference type="SMART" id="SM00458">
    <property type="entry name" value="RICIN"/>
    <property type="match status" value="2"/>
</dbReference>
<evidence type="ECO:0000313" key="4">
    <source>
        <dbReference type="Proteomes" id="UP001596067"/>
    </source>
</evidence>
<protein>
    <submittedName>
        <fullName evidence="3">RICIN domain-containing protein</fullName>
    </submittedName>
</protein>
<dbReference type="CDD" id="cd00161">
    <property type="entry name" value="beta-trefoil_Ricin-like"/>
    <property type="match status" value="2"/>
</dbReference>
<dbReference type="EMBL" id="JBHSOD010000011">
    <property type="protein sequence ID" value="MFC5885661.1"/>
    <property type="molecule type" value="Genomic_DNA"/>
</dbReference>
<dbReference type="Gene3D" id="2.60.40.10">
    <property type="entry name" value="Immunoglobulins"/>
    <property type="match status" value="1"/>
</dbReference>
<dbReference type="RefSeq" id="WP_313767384.1">
    <property type="nucleotide sequence ID" value="NZ_BAAAVH010000011.1"/>
</dbReference>
<organism evidence="3 4">
    <name type="scientific">Kitasatospora aburaviensis</name>
    <dbReference type="NCBI Taxonomy" id="67265"/>
    <lineage>
        <taxon>Bacteria</taxon>
        <taxon>Bacillati</taxon>
        <taxon>Actinomycetota</taxon>
        <taxon>Actinomycetes</taxon>
        <taxon>Kitasatosporales</taxon>
        <taxon>Streptomycetaceae</taxon>
        <taxon>Kitasatospora</taxon>
    </lineage>
</organism>
<keyword evidence="1" id="KW-0732">Signal</keyword>
<dbReference type="PROSITE" id="PS50231">
    <property type="entry name" value="RICIN_B_LECTIN"/>
    <property type="match status" value="1"/>
</dbReference>
<gene>
    <name evidence="3" type="ORF">ACFP0N_11840</name>
</gene>
<proteinExistence type="predicted"/>
<evidence type="ECO:0000313" key="3">
    <source>
        <dbReference type="EMBL" id="MFC5885661.1"/>
    </source>
</evidence>
<feature type="chain" id="PRO_5046792730" evidence="1">
    <location>
        <begin position="33"/>
        <end position="820"/>
    </location>
</feature>
<name>A0ABW1EU96_9ACTN</name>
<dbReference type="Proteomes" id="UP001596067">
    <property type="component" value="Unassembled WGS sequence"/>
</dbReference>
<sequence>MSAPRRRVAVALLATALTAVGGTALVATPATAAISGPTYTVSVGSTGSYAHPTDTPAATYIDKDGTFWFQQSVALYGATEPRNWEFYSGADLESATRSPISDAVNPANGKDRNNDTTWRCNNSPTGLQATAAPAGSGYSQKNFCDLVGTWVDPDTGHWYGLVHNEFTPQPFNDGLHYDSIDYAVSTDQGRTWTIKDHALTSPYSTTRGDTTAFPNQTYDYGDGDPRLFVDTASGYFYVYYGSRIIPKGGVGGGNGGLAHVARAPISGKMAAGTWQKWYNGTWSQPGVGGRESNMVPATTANPNGWTPVADDYDPANTGTVDQQVAAGQLPAKSDLFIMNIAYDAHLGKYIGEPEVVSGTAPQRFYVTDDLATQKWTLAGDSGSYTSGSWYRWFLDNVNHTDSTIVGRTFRSYCSIACASSAGEYANVTVDSTAPAAPLDLTKTYRISSGNGRVLAQVSGSSATTSVASGGNSALRSWIFLANGDGSYQVVNSSSGRLLGVNSAASAGRAWGALPTVTAAGSGGATVGQQWWIVPSTANPGTFRLVNRYSGLVIGMSGTSGRLAETTPGRTWTDTSGSTVGGGRAAVEQTLTFTQTGTAPETVVLNNPGNQSATAGTAVSLPLTATDNAGRPLTFSATGLPAGLSIGPSGLISGTPTTGGISNVVLTASSGTANSSVTLTWTVTPAFSGSHSLVTGGKALDDADGSTEPGNQMITWTAGGSSNQLWQFVRQPDGSYELVNGLSHMCADVSGGSTAAGAAVVQWPCSGSSNQRWNVKLLANGSYTVISAGSGLLLTTASTANGALVTQQADTNSPLQQWSVN</sequence>
<feature type="signal peptide" evidence="1">
    <location>
        <begin position="1"/>
        <end position="32"/>
    </location>
</feature>
<dbReference type="InterPro" id="IPR015919">
    <property type="entry name" value="Cadherin-like_sf"/>
</dbReference>
<dbReference type="InterPro" id="IPR035992">
    <property type="entry name" value="Ricin_B-like_lectins"/>
</dbReference>
<dbReference type="SUPFAM" id="SSF50370">
    <property type="entry name" value="Ricin B-like lectins"/>
    <property type="match status" value="2"/>
</dbReference>